<dbReference type="SMART" id="SM01276">
    <property type="entry name" value="M60-like"/>
    <property type="match status" value="1"/>
</dbReference>
<dbReference type="InterPro" id="IPR035423">
    <property type="entry name" value="M60-like_N"/>
</dbReference>
<dbReference type="PANTHER" id="PTHR15730">
    <property type="entry name" value="EXPERIMENTAL AUTOIMMUNE PROSTATITIS ANTIGEN 2-RELATED"/>
    <property type="match status" value="1"/>
</dbReference>
<organism evidence="2 3">
    <name type="scientific">Cyclobacterium plantarum</name>
    <dbReference type="NCBI Taxonomy" id="2716263"/>
    <lineage>
        <taxon>Bacteria</taxon>
        <taxon>Pseudomonadati</taxon>
        <taxon>Bacteroidota</taxon>
        <taxon>Cytophagia</taxon>
        <taxon>Cytophagales</taxon>
        <taxon>Cyclobacteriaceae</taxon>
        <taxon>Cyclobacterium</taxon>
    </lineage>
</organism>
<comment type="caution">
    <text evidence="2">The sequence shown here is derived from an EMBL/GenBank/DDBJ whole genome shotgun (WGS) entry which is preliminary data.</text>
</comment>
<dbReference type="Proteomes" id="UP000649799">
    <property type="component" value="Unassembled WGS sequence"/>
</dbReference>
<dbReference type="Pfam" id="PF17291">
    <property type="entry name" value="M60-like_N"/>
    <property type="match status" value="1"/>
</dbReference>
<evidence type="ECO:0000313" key="2">
    <source>
        <dbReference type="EMBL" id="NHE56646.1"/>
    </source>
</evidence>
<dbReference type="RefSeq" id="WP_166144792.1">
    <property type="nucleotide sequence ID" value="NZ_JAANYN010000002.1"/>
</dbReference>
<gene>
    <name evidence="2" type="ORF">G9Q97_07445</name>
</gene>
<dbReference type="PROSITE" id="PS51723">
    <property type="entry name" value="PEPTIDASE_M60"/>
    <property type="match status" value="1"/>
</dbReference>
<evidence type="ECO:0000259" key="1">
    <source>
        <dbReference type="PROSITE" id="PS51723"/>
    </source>
</evidence>
<evidence type="ECO:0000313" key="3">
    <source>
        <dbReference type="Proteomes" id="UP000649799"/>
    </source>
</evidence>
<feature type="domain" description="Peptidase M60" evidence="1">
    <location>
        <begin position="260"/>
        <end position="569"/>
    </location>
</feature>
<accession>A0ABX0H494</accession>
<proteinExistence type="predicted"/>
<dbReference type="Pfam" id="PF13402">
    <property type="entry name" value="Peptidase_M60"/>
    <property type="match status" value="1"/>
</dbReference>
<dbReference type="Gene3D" id="3.40.390.80">
    <property type="entry name" value="Peptidase M60, enhancin-like domain 2"/>
    <property type="match status" value="1"/>
</dbReference>
<dbReference type="PANTHER" id="PTHR15730:SF5">
    <property type="entry name" value="SI:CH211-210B2.2-RELATED"/>
    <property type="match status" value="1"/>
</dbReference>
<reference evidence="2 3" key="1">
    <citation type="submission" date="2020-03" db="EMBL/GenBank/DDBJ databases">
        <title>Cyclobacterium plantarum sp. nov., a marine bacterium isolated from a coastal-marine wetland.</title>
        <authorList>
            <person name="Sanchez-Porro C."/>
            <person name="Ventosa A."/>
            <person name="Amoozegar M."/>
        </authorList>
    </citation>
    <scope>NUCLEOTIDE SEQUENCE [LARGE SCALE GENOMIC DNA]</scope>
    <source>
        <strain evidence="2 3">GBPx2</strain>
    </source>
</reference>
<dbReference type="InterPro" id="IPR051244">
    <property type="entry name" value="TCAF"/>
</dbReference>
<name>A0ABX0H494_9BACT</name>
<dbReference type="EMBL" id="JAANYN010000002">
    <property type="protein sequence ID" value="NHE56646.1"/>
    <property type="molecule type" value="Genomic_DNA"/>
</dbReference>
<sequence length="730" mass="83024">MKFKLLIPQRSLKGMILILPIFSIAISTLAQGPAGYLECEPEQYFVEPTNVAFGSDGNYKYLFNQVGPLVFSRGQFFGGPSSAKVEKAWYQTISEMDVETPSSNLKQAFSKLKKYLTGESVLTSDQIMEQDAIIQANISAIGIKKEIIEQAFDLVSTYEETAGPLFDIQGEKIMLLREVQPGMEIHYALFYIMDAITRSYSAVKLEEFPQVYHGAMFKSAAYFPGEVNPPKDPDNVYRVKVDASQAPNWGTPIYFHQDAYSRRPTGAYVAPGTIVKIKVPPEVVNKGYTIRVGTHFWDLRYRNRIARLDRATIIYPVVDETITVGSPLGGNIYFEVPEGNEDGIVELEITGAVRSPYFSTREENRTSLEEWKKTERHYPGAWADFETEKFLMQVPTNWINDYDNPKIMLDNYDRAMDAVADLLGKPLPQGTHFMFRQVDAIMRAGVHAPGYPEINVRYDPTEESDGKGNHIMLQSPVKQPWVIFHEMGHSHVPSFFENETESIVNLLHVAVANHGFGMELDSAFGWSISNRLDVDLDMAAINLMVTEPFRNNRPLNRDRMSYQHRGHGKYVDVVRLFGWDALGDMFRKVNEDYNRGLVIKKTHHPTDDRILRMSAAAGADLRPLLHFWGRPPENNKALSDSLEAAGLSPSREIFETLEHYKSILPKTQSEAKAHAKLMFPKDGHPSSDGHDLERDMAFIYSEWNEAYAAESNKQIERIQRLYFPENWLKD</sequence>
<protein>
    <recommendedName>
        <fullName evidence="1">Peptidase M60 domain-containing protein</fullName>
    </recommendedName>
</protein>
<keyword evidence="3" id="KW-1185">Reference proteome</keyword>
<dbReference type="InterPro" id="IPR031161">
    <property type="entry name" value="Peptidase_M60_dom"/>
</dbReference>